<evidence type="ECO:0000313" key="2">
    <source>
        <dbReference type="Proteomes" id="UP000500953"/>
    </source>
</evidence>
<gene>
    <name evidence="1" type="ORF">F6W96_40770</name>
</gene>
<proteinExistence type="predicted"/>
<reference evidence="1 2" key="1">
    <citation type="journal article" date="2019" name="ACS Chem. Biol.">
        <title>Identification and Mobilization of a Cryptic Antibiotic Biosynthesis Gene Locus from a Human-Pathogenic Nocardia Isolate.</title>
        <authorList>
            <person name="Herisse M."/>
            <person name="Ishida K."/>
            <person name="Porter J.L."/>
            <person name="Howden B."/>
            <person name="Hertweck C."/>
            <person name="Stinear T.P."/>
            <person name="Pidot S.J."/>
        </authorList>
    </citation>
    <scope>NUCLEOTIDE SEQUENCE [LARGE SCALE GENOMIC DNA]</scope>
    <source>
        <strain evidence="1 2">AUSMDU00012715</strain>
    </source>
</reference>
<name>A0A6G9ZDT0_9NOCA</name>
<dbReference type="Proteomes" id="UP000500953">
    <property type="component" value="Chromosome"/>
</dbReference>
<organism evidence="1 2">
    <name type="scientific">Nocardia terpenica</name>
    <dbReference type="NCBI Taxonomy" id="455432"/>
    <lineage>
        <taxon>Bacteria</taxon>
        <taxon>Bacillati</taxon>
        <taxon>Actinomycetota</taxon>
        <taxon>Actinomycetes</taxon>
        <taxon>Mycobacteriales</taxon>
        <taxon>Nocardiaceae</taxon>
        <taxon>Nocardia</taxon>
    </lineage>
</organism>
<dbReference type="EMBL" id="CP046173">
    <property type="protein sequence ID" value="QIS23672.1"/>
    <property type="molecule type" value="Genomic_DNA"/>
</dbReference>
<dbReference type="RefSeq" id="WP_167490990.1">
    <property type="nucleotide sequence ID" value="NZ_CP046173.1"/>
</dbReference>
<protein>
    <submittedName>
        <fullName evidence="1">Uncharacterized protein</fullName>
    </submittedName>
</protein>
<dbReference type="AlphaFoldDB" id="A0A6G9ZDT0"/>
<evidence type="ECO:0000313" key="1">
    <source>
        <dbReference type="EMBL" id="QIS23672.1"/>
    </source>
</evidence>
<accession>A0A6G9ZDT0</accession>
<sequence>MNDPANVVPFTHYEVTTVSSSPITATHLHLFPVGSGFVPPADPDDDKDAMRTFVGTHFGDPGPVVMIRRLYWDDTARVYRNHFPSSGETIASQLTPTT</sequence>